<reference evidence="1" key="1">
    <citation type="submission" date="2019-08" db="EMBL/GenBank/DDBJ databases">
        <authorList>
            <person name="Kucharzyk K."/>
            <person name="Murdoch R.W."/>
            <person name="Higgins S."/>
            <person name="Loffler F."/>
        </authorList>
    </citation>
    <scope>NUCLEOTIDE SEQUENCE</scope>
</reference>
<protein>
    <submittedName>
        <fullName evidence="1">Uncharacterized protein</fullName>
    </submittedName>
</protein>
<dbReference type="EMBL" id="VSSQ01000246">
    <property type="protein sequence ID" value="MPL87850.1"/>
    <property type="molecule type" value="Genomic_DNA"/>
</dbReference>
<name>A0A644V937_9ZZZZ</name>
<evidence type="ECO:0000313" key="1">
    <source>
        <dbReference type="EMBL" id="MPL87850.1"/>
    </source>
</evidence>
<accession>A0A644V937</accession>
<proteinExistence type="predicted"/>
<organism evidence="1">
    <name type="scientific">bioreactor metagenome</name>
    <dbReference type="NCBI Taxonomy" id="1076179"/>
    <lineage>
        <taxon>unclassified sequences</taxon>
        <taxon>metagenomes</taxon>
        <taxon>ecological metagenomes</taxon>
    </lineage>
</organism>
<dbReference type="AlphaFoldDB" id="A0A644V937"/>
<comment type="caution">
    <text evidence="1">The sequence shown here is derived from an EMBL/GenBank/DDBJ whole genome shotgun (WGS) entry which is preliminary data.</text>
</comment>
<sequence length="88" mass="10620">MQISVQKLIYTNKAYILLVKFYYLTYFKKSDIFILTFNLRFESYNSYILQFKLITPVKMKIYKLTIFHNTHLSYNSKSDLKAIASEIR</sequence>
<gene>
    <name evidence="1" type="ORF">SDC9_33860</name>
</gene>